<dbReference type="STRING" id="425264.A0A3G2S7S1"/>
<dbReference type="OrthoDB" id="10249988at2759"/>
<keyword evidence="2" id="KW-0812">Transmembrane</keyword>
<dbReference type="GO" id="GO:0005096">
    <property type="term" value="F:GTPase activator activity"/>
    <property type="evidence" value="ECO:0007669"/>
    <property type="project" value="UniProtKB-KW"/>
</dbReference>
<feature type="domain" description="Rab-GAP TBC" evidence="3">
    <location>
        <begin position="1"/>
        <end position="185"/>
    </location>
</feature>
<dbReference type="PANTHER" id="PTHR20913">
    <property type="entry name" value="TBC1 DOMAIN FAMILY MEMBER 20/GTPASE"/>
    <property type="match status" value="1"/>
</dbReference>
<evidence type="ECO:0000256" key="2">
    <source>
        <dbReference type="SAM" id="Phobius"/>
    </source>
</evidence>
<dbReference type="GO" id="GO:0005789">
    <property type="term" value="C:endoplasmic reticulum membrane"/>
    <property type="evidence" value="ECO:0007669"/>
    <property type="project" value="TreeGrafter"/>
</dbReference>
<dbReference type="VEuPathDB" id="FungiDB:DNF11_3194"/>
<evidence type="ECO:0000313" key="4">
    <source>
        <dbReference type="EMBL" id="AYO44144.1"/>
    </source>
</evidence>
<feature type="transmembrane region" description="Helical" evidence="2">
    <location>
        <begin position="320"/>
        <end position="343"/>
    </location>
</feature>
<name>A0A3G2S7S1_MALR7</name>
<keyword evidence="5" id="KW-1185">Reference proteome</keyword>
<evidence type="ECO:0000256" key="1">
    <source>
        <dbReference type="ARBA" id="ARBA00022468"/>
    </source>
</evidence>
<dbReference type="EMBL" id="CP033153">
    <property type="protein sequence ID" value="AYO44144.1"/>
    <property type="molecule type" value="Genomic_DNA"/>
</dbReference>
<dbReference type="Proteomes" id="UP000269793">
    <property type="component" value="Chromosome VI"/>
</dbReference>
<proteinExistence type="predicted"/>
<keyword evidence="1" id="KW-0343">GTPase activation</keyword>
<dbReference type="Pfam" id="PF00566">
    <property type="entry name" value="RabGAP-TBC"/>
    <property type="match status" value="1"/>
</dbReference>
<organism evidence="4 5">
    <name type="scientific">Malassezia restricta (strain ATCC 96810 / NBRC 103918 / CBS 7877)</name>
    <name type="common">Seborrheic dermatitis infection agent</name>
    <dbReference type="NCBI Taxonomy" id="425264"/>
    <lineage>
        <taxon>Eukaryota</taxon>
        <taxon>Fungi</taxon>
        <taxon>Dikarya</taxon>
        <taxon>Basidiomycota</taxon>
        <taxon>Ustilaginomycotina</taxon>
        <taxon>Malasseziomycetes</taxon>
        <taxon>Malasseziales</taxon>
        <taxon>Malasseziaceae</taxon>
        <taxon>Malassezia</taxon>
    </lineage>
</organism>
<keyword evidence="2" id="KW-0472">Membrane</keyword>
<gene>
    <name evidence="4" type="primary">gyp10</name>
    <name evidence="4" type="ORF">DNF11_3194</name>
</gene>
<dbReference type="PANTHER" id="PTHR20913:SF7">
    <property type="entry name" value="RE60063P"/>
    <property type="match status" value="1"/>
</dbReference>
<evidence type="ECO:0000259" key="3">
    <source>
        <dbReference type="PROSITE" id="PS50086"/>
    </source>
</evidence>
<protein>
    <submittedName>
        <fullName evidence="4">GTPase-activating protein gyp10</fullName>
    </submittedName>
</protein>
<dbReference type="InterPro" id="IPR000195">
    <property type="entry name" value="Rab-GAP-TBC_dom"/>
</dbReference>
<dbReference type="InterPro" id="IPR045913">
    <property type="entry name" value="TBC20/Gyp8-like"/>
</dbReference>
<reference evidence="4 5" key="1">
    <citation type="submission" date="2018-10" db="EMBL/GenBank/DDBJ databases">
        <title>Complete genome sequence of Malassezia restricta CBS 7877.</title>
        <authorList>
            <person name="Morand S.C."/>
            <person name="Bertignac M."/>
            <person name="Iltis A."/>
            <person name="Kolder I."/>
            <person name="Pirovano W."/>
            <person name="Jourdain R."/>
            <person name="Clavaud C."/>
        </authorList>
    </citation>
    <scope>NUCLEOTIDE SEQUENCE [LARGE SCALE GENOMIC DNA]</scope>
    <source>
        <strain evidence="4 5">CBS 7877</strain>
    </source>
</reference>
<dbReference type="Gene3D" id="1.10.472.80">
    <property type="entry name" value="Ypt/Rab-GAP domain of gyp1p, domain 3"/>
    <property type="match status" value="1"/>
</dbReference>
<accession>A0A3G2S7S1</accession>
<dbReference type="GO" id="GO:0006888">
    <property type="term" value="P:endoplasmic reticulum to Golgi vesicle-mediated transport"/>
    <property type="evidence" value="ECO:0007669"/>
    <property type="project" value="TreeGrafter"/>
</dbReference>
<sequence>MSAWHEAGRSALPPPRPVAQHADESQVALDVRRSFHAWDAALVGDVHLRQAQLSDLLCGTLRAYPYLHYYQGLHDIVAVILLTMCPTPTWPSDAVRERVQTVVHYVCLMLVRDDMTTDLLPAMAQMKLVLHIVRAADAPYAYALERTFGSSHIVVVLPWLLTLLTHDAPSLAVAQHVVTFVLEHGPASMLYVCAALVLAQKEGALHVVDDMPLLHQHLAQAPRTHMTSGAQPILTAAASLMQTYSLECPVVCAHRVLSRDSVLFTWPRTDVDVAHILSLPTSHLVLDAAPTPREHPRVVVAPRLRPLRRVLRLWRGPPTLWVSSLSLLLGGSVLSLLLAMHVASAPYART</sequence>
<dbReference type="InterPro" id="IPR035969">
    <property type="entry name" value="Rab-GAP_TBC_sf"/>
</dbReference>
<dbReference type="Gene3D" id="1.10.8.1310">
    <property type="match status" value="1"/>
</dbReference>
<dbReference type="AlphaFoldDB" id="A0A3G2S7S1"/>
<dbReference type="SUPFAM" id="SSF47923">
    <property type="entry name" value="Ypt/Rab-GAP domain of gyp1p"/>
    <property type="match status" value="1"/>
</dbReference>
<evidence type="ECO:0000313" key="5">
    <source>
        <dbReference type="Proteomes" id="UP000269793"/>
    </source>
</evidence>
<keyword evidence="2" id="KW-1133">Transmembrane helix</keyword>
<dbReference type="PROSITE" id="PS50086">
    <property type="entry name" value="TBC_RABGAP"/>
    <property type="match status" value="1"/>
</dbReference>